<reference evidence="1" key="2">
    <citation type="submission" date="2023-05" db="EMBL/GenBank/DDBJ databases">
        <authorList>
            <person name="Schelkunov M.I."/>
        </authorList>
    </citation>
    <scope>NUCLEOTIDE SEQUENCE</scope>
    <source>
        <strain evidence="1">Hsosn_3</strain>
        <tissue evidence="1">Leaf</tissue>
    </source>
</reference>
<dbReference type="AlphaFoldDB" id="A0AAD8H670"/>
<evidence type="ECO:0000313" key="1">
    <source>
        <dbReference type="EMBL" id="KAK1360389.1"/>
    </source>
</evidence>
<reference evidence="1" key="1">
    <citation type="submission" date="2023-02" db="EMBL/GenBank/DDBJ databases">
        <title>Genome of toxic invasive species Heracleum sosnowskyi carries increased number of genes despite the absence of recent whole-genome duplications.</title>
        <authorList>
            <person name="Schelkunov M."/>
            <person name="Shtratnikova V."/>
            <person name="Makarenko M."/>
            <person name="Klepikova A."/>
            <person name="Omelchenko D."/>
            <person name="Novikova G."/>
            <person name="Obukhova E."/>
            <person name="Bogdanov V."/>
            <person name="Penin A."/>
            <person name="Logacheva M."/>
        </authorList>
    </citation>
    <scope>NUCLEOTIDE SEQUENCE</scope>
    <source>
        <strain evidence="1">Hsosn_3</strain>
        <tissue evidence="1">Leaf</tissue>
    </source>
</reference>
<evidence type="ECO:0000313" key="2">
    <source>
        <dbReference type="Proteomes" id="UP001237642"/>
    </source>
</evidence>
<organism evidence="1 2">
    <name type="scientific">Heracleum sosnowskyi</name>
    <dbReference type="NCBI Taxonomy" id="360622"/>
    <lineage>
        <taxon>Eukaryota</taxon>
        <taxon>Viridiplantae</taxon>
        <taxon>Streptophyta</taxon>
        <taxon>Embryophyta</taxon>
        <taxon>Tracheophyta</taxon>
        <taxon>Spermatophyta</taxon>
        <taxon>Magnoliopsida</taxon>
        <taxon>eudicotyledons</taxon>
        <taxon>Gunneridae</taxon>
        <taxon>Pentapetalae</taxon>
        <taxon>asterids</taxon>
        <taxon>campanulids</taxon>
        <taxon>Apiales</taxon>
        <taxon>Apiaceae</taxon>
        <taxon>Apioideae</taxon>
        <taxon>apioid superclade</taxon>
        <taxon>Tordylieae</taxon>
        <taxon>Tordyliinae</taxon>
        <taxon>Heracleum</taxon>
    </lineage>
</organism>
<accession>A0AAD8H670</accession>
<proteinExistence type="predicted"/>
<dbReference type="Proteomes" id="UP001237642">
    <property type="component" value="Unassembled WGS sequence"/>
</dbReference>
<sequence length="144" mass="16402">MSRACPTLMLQQRLNALSAAINALHLVHRAYAFIDPIGDSSPQTECLSMYKGFSNWTRTRQLERVFAQMSEKCSSNTDFLSWLDANSDKCIHLLLTTMITGAFLNHRNLPWPGIKGRSSCTCIKEPRGRKWCIDIGQNQRNQVR</sequence>
<protein>
    <submittedName>
        <fullName evidence="1">Uncharacterized protein</fullName>
    </submittedName>
</protein>
<name>A0AAD8H670_9APIA</name>
<keyword evidence="2" id="KW-1185">Reference proteome</keyword>
<dbReference type="EMBL" id="JAUIZM010000010">
    <property type="protein sequence ID" value="KAK1360389.1"/>
    <property type="molecule type" value="Genomic_DNA"/>
</dbReference>
<comment type="caution">
    <text evidence="1">The sequence shown here is derived from an EMBL/GenBank/DDBJ whole genome shotgun (WGS) entry which is preliminary data.</text>
</comment>
<gene>
    <name evidence="1" type="ORF">POM88_044863</name>
</gene>